<reference evidence="2 3" key="1">
    <citation type="journal article" date="2023" name="Sci. Data">
        <title>Genome assembly of the Korean intertidal mud-creeper Batillaria attramentaria.</title>
        <authorList>
            <person name="Patra A.K."/>
            <person name="Ho P.T."/>
            <person name="Jun S."/>
            <person name="Lee S.J."/>
            <person name="Kim Y."/>
            <person name="Won Y.J."/>
        </authorList>
    </citation>
    <scope>NUCLEOTIDE SEQUENCE [LARGE SCALE GENOMIC DNA]</scope>
    <source>
        <strain evidence="2">Wonlab-2016</strain>
    </source>
</reference>
<sequence length="154" mass="16725">MKGETSIGGLVRRHKASISMSTGQICTCWQSLHDSATKALDLASVVGMNQAQWTTRCLQPNTGPVAFATHNGFSRESVDRRSHITGMSSFTRTNLRPVKTSSKGNSPHNKSLTLLLLPPENATRGQEEMTASKHTTPSYSTTFSSTKRKGTILC</sequence>
<feature type="region of interest" description="Disordered" evidence="1">
    <location>
        <begin position="123"/>
        <end position="154"/>
    </location>
</feature>
<name>A0ABD0LFC8_9CAEN</name>
<proteinExistence type="predicted"/>
<gene>
    <name evidence="2" type="ORF">BaRGS_00010824</name>
</gene>
<evidence type="ECO:0000256" key="1">
    <source>
        <dbReference type="SAM" id="MobiDB-lite"/>
    </source>
</evidence>
<organism evidence="2 3">
    <name type="scientific">Batillaria attramentaria</name>
    <dbReference type="NCBI Taxonomy" id="370345"/>
    <lineage>
        <taxon>Eukaryota</taxon>
        <taxon>Metazoa</taxon>
        <taxon>Spiralia</taxon>
        <taxon>Lophotrochozoa</taxon>
        <taxon>Mollusca</taxon>
        <taxon>Gastropoda</taxon>
        <taxon>Caenogastropoda</taxon>
        <taxon>Sorbeoconcha</taxon>
        <taxon>Cerithioidea</taxon>
        <taxon>Batillariidae</taxon>
        <taxon>Batillaria</taxon>
    </lineage>
</organism>
<dbReference type="EMBL" id="JACVVK020000054">
    <property type="protein sequence ID" value="KAK7497953.1"/>
    <property type="molecule type" value="Genomic_DNA"/>
</dbReference>
<dbReference type="AlphaFoldDB" id="A0ABD0LFC8"/>
<feature type="compositionally biased region" description="Low complexity" evidence="1">
    <location>
        <begin position="135"/>
        <end position="145"/>
    </location>
</feature>
<protein>
    <submittedName>
        <fullName evidence="2">Uncharacterized protein</fullName>
    </submittedName>
</protein>
<comment type="caution">
    <text evidence="2">The sequence shown here is derived from an EMBL/GenBank/DDBJ whole genome shotgun (WGS) entry which is preliminary data.</text>
</comment>
<evidence type="ECO:0000313" key="2">
    <source>
        <dbReference type="EMBL" id="KAK7497953.1"/>
    </source>
</evidence>
<evidence type="ECO:0000313" key="3">
    <source>
        <dbReference type="Proteomes" id="UP001519460"/>
    </source>
</evidence>
<dbReference type="Proteomes" id="UP001519460">
    <property type="component" value="Unassembled WGS sequence"/>
</dbReference>
<keyword evidence="3" id="KW-1185">Reference proteome</keyword>
<accession>A0ABD0LFC8</accession>